<dbReference type="Pfam" id="PF00097">
    <property type="entry name" value="zf-C3HC4"/>
    <property type="match status" value="1"/>
</dbReference>
<dbReference type="InterPro" id="IPR029000">
    <property type="entry name" value="Cyclophilin-like_dom_sf"/>
</dbReference>
<dbReference type="Gene3D" id="3.30.40.10">
    <property type="entry name" value="Zinc/RING finger domain, C3HC4 (zinc finger)"/>
    <property type="match status" value="1"/>
</dbReference>
<dbReference type="InterPro" id="IPR001841">
    <property type="entry name" value="Znf_RING"/>
</dbReference>
<dbReference type="InterPro" id="IPR017907">
    <property type="entry name" value="Znf_RING_CS"/>
</dbReference>
<evidence type="ECO:0000313" key="9">
    <source>
        <dbReference type="Proteomes" id="UP001497623"/>
    </source>
</evidence>
<keyword evidence="2 4" id="KW-0863">Zinc-finger</keyword>
<keyword evidence="3" id="KW-0862">Zinc</keyword>
<proteinExistence type="predicted"/>
<keyword evidence="9" id="KW-1185">Reference proteome</keyword>
<dbReference type="PANTHER" id="PTHR25465">
    <property type="entry name" value="B-BOX DOMAIN CONTAINING"/>
    <property type="match status" value="1"/>
</dbReference>
<dbReference type="InterPro" id="IPR051051">
    <property type="entry name" value="E3_ubiq-ligase_TRIM/RNF"/>
</dbReference>
<evidence type="ECO:0000256" key="2">
    <source>
        <dbReference type="ARBA" id="ARBA00022771"/>
    </source>
</evidence>
<evidence type="ECO:0000259" key="6">
    <source>
        <dbReference type="PROSITE" id="PS50089"/>
    </source>
</evidence>
<evidence type="ECO:0000313" key="8">
    <source>
        <dbReference type="EMBL" id="CAL4067500.1"/>
    </source>
</evidence>
<sequence>MDESECSICSNTFDDASHRPRVLPCGHGFCTQCIDACINRENKSCAVCNEEFSANSATDLAICYMLEEFLNKSAISASRKRKADSVIEMINGNLCPKHAGNPLYFHCRSHDDNICHSCAMIDHPPASCDLIPLNDEIKKQSQILTVQNQKQVFIDTEKDLKILYQENVEYLTKQKQEVELLLAKIEQINRDILEMENSQEQIHEDIQGCQKKQEFLKNVENKLKATTNTEDIVNACQMATTEILQSQKCEETLSKELSVIKNKYAQVERNGIQRSCLVMIHARKMFIPTLSKDVKPPFNAKLIHEPELDLTSATSTVWMDLSACGCSLGRVFIRVMGDSAYGQQFIMLILGTNGPSHKGATFGFKSEDNIGVNQYTTESGSQSNESLLNLKKEDYEMLKKGRLFPTIGVNKASFGIMTKDRQRTCFGYFGEIITGIEVIDKIASDEYNITDITISECGIVLDY</sequence>
<dbReference type="PROSITE" id="PS00518">
    <property type="entry name" value="ZF_RING_1"/>
    <property type="match status" value="1"/>
</dbReference>
<dbReference type="PROSITE" id="PS50119">
    <property type="entry name" value="ZF_BBOX"/>
    <property type="match status" value="1"/>
</dbReference>
<feature type="domain" description="RING-type" evidence="6">
    <location>
        <begin position="6"/>
        <end position="49"/>
    </location>
</feature>
<dbReference type="SUPFAM" id="SSF50891">
    <property type="entry name" value="Cyclophilin-like"/>
    <property type="match status" value="1"/>
</dbReference>
<dbReference type="EMBL" id="CAXKWB010002728">
    <property type="protein sequence ID" value="CAL4067500.1"/>
    <property type="molecule type" value="Genomic_DNA"/>
</dbReference>
<dbReference type="InterPro" id="IPR018957">
    <property type="entry name" value="Znf_C3HC4_RING-type"/>
</dbReference>
<dbReference type="SMART" id="SM00184">
    <property type="entry name" value="RING"/>
    <property type="match status" value="1"/>
</dbReference>
<dbReference type="InterPro" id="IPR013083">
    <property type="entry name" value="Znf_RING/FYVE/PHD"/>
</dbReference>
<feature type="domain" description="B box-type" evidence="7">
    <location>
        <begin position="90"/>
        <end position="133"/>
    </location>
</feature>
<accession>A0AAV2Q1H6</accession>
<dbReference type="PROSITE" id="PS50089">
    <property type="entry name" value="ZF_RING_2"/>
    <property type="match status" value="1"/>
</dbReference>
<organism evidence="8 9">
    <name type="scientific">Meganyctiphanes norvegica</name>
    <name type="common">Northern krill</name>
    <name type="synonym">Thysanopoda norvegica</name>
    <dbReference type="NCBI Taxonomy" id="48144"/>
    <lineage>
        <taxon>Eukaryota</taxon>
        <taxon>Metazoa</taxon>
        <taxon>Ecdysozoa</taxon>
        <taxon>Arthropoda</taxon>
        <taxon>Crustacea</taxon>
        <taxon>Multicrustacea</taxon>
        <taxon>Malacostraca</taxon>
        <taxon>Eumalacostraca</taxon>
        <taxon>Eucarida</taxon>
        <taxon>Euphausiacea</taxon>
        <taxon>Euphausiidae</taxon>
        <taxon>Meganyctiphanes</taxon>
    </lineage>
</organism>
<name>A0AAV2Q1H6_MEGNR</name>
<dbReference type="SUPFAM" id="SSF57850">
    <property type="entry name" value="RING/U-box"/>
    <property type="match status" value="1"/>
</dbReference>
<evidence type="ECO:0000259" key="7">
    <source>
        <dbReference type="PROSITE" id="PS50119"/>
    </source>
</evidence>
<evidence type="ECO:0000256" key="4">
    <source>
        <dbReference type="PROSITE-ProRule" id="PRU00024"/>
    </source>
</evidence>
<protein>
    <submittedName>
        <fullName evidence="8">Uncharacterized protein</fullName>
    </submittedName>
</protein>
<dbReference type="SUPFAM" id="SSF57845">
    <property type="entry name" value="B-box zinc-binding domain"/>
    <property type="match status" value="1"/>
</dbReference>
<evidence type="ECO:0000256" key="3">
    <source>
        <dbReference type="ARBA" id="ARBA00022833"/>
    </source>
</evidence>
<evidence type="ECO:0000256" key="5">
    <source>
        <dbReference type="SAM" id="Coils"/>
    </source>
</evidence>
<feature type="coiled-coil region" evidence="5">
    <location>
        <begin position="171"/>
        <end position="205"/>
    </location>
</feature>
<keyword evidence="5" id="KW-0175">Coiled coil</keyword>
<keyword evidence="1" id="KW-0479">Metal-binding</keyword>
<gene>
    <name evidence="8" type="ORF">MNOR_LOCUS6554</name>
</gene>
<dbReference type="Proteomes" id="UP001497623">
    <property type="component" value="Unassembled WGS sequence"/>
</dbReference>
<dbReference type="AlphaFoldDB" id="A0AAV2Q1H6"/>
<dbReference type="GO" id="GO:0008270">
    <property type="term" value="F:zinc ion binding"/>
    <property type="evidence" value="ECO:0007669"/>
    <property type="project" value="UniProtKB-KW"/>
</dbReference>
<evidence type="ECO:0000256" key="1">
    <source>
        <dbReference type="ARBA" id="ARBA00022723"/>
    </source>
</evidence>
<dbReference type="Gene3D" id="3.30.160.60">
    <property type="entry name" value="Classic Zinc Finger"/>
    <property type="match status" value="1"/>
</dbReference>
<comment type="caution">
    <text evidence="8">The sequence shown here is derived from an EMBL/GenBank/DDBJ whole genome shotgun (WGS) entry which is preliminary data.</text>
</comment>
<dbReference type="InterPro" id="IPR000315">
    <property type="entry name" value="Znf_B-box"/>
</dbReference>
<reference evidence="8 9" key="1">
    <citation type="submission" date="2024-05" db="EMBL/GenBank/DDBJ databases">
        <authorList>
            <person name="Wallberg A."/>
        </authorList>
    </citation>
    <scope>NUCLEOTIDE SEQUENCE [LARGE SCALE GENOMIC DNA]</scope>
</reference>